<reference evidence="2 3" key="1">
    <citation type="submission" date="2018-10" db="EMBL/GenBank/DDBJ databases">
        <title>Sequencing the genomes of 1000 actinobacteria strains.</title>
        <authorList>
            <person name="Klenk H.-P."/>
        </authorList>
    </citation>
    <scope>NUCLEOTIDE SEQUENCE [LARGE SCALE GENOMIC DNA]</scope>
    <source>
        <strain evidence="2 3">DSM 43800</strain>
    </source>
</reference>
<dbReference type="EMBL" id="RBXO01000001">
    <property type="protein sequence ID" value="RKT56518.1"/>
    <property type="molecule type" value="Genomic_DNA"/>
</dbReference>
<evidence type="ECO:0000259" key="1">
    <source>
        <dbReference type="Pfam" id="PF12697"/>
    </source>
</evidence>
<dbReference type="GO" id="GO:0080032">
    <property type="term" value="F:methyl jasmonate esterase activity"/>
    <property type="evidence" value="ECO:0007669"/>
    <property type="project" value="TreeGrafter"/>
</dbReference>
<dbReference type="OrthoDB" id="9773549at2"/>
<evidence type="ECO:0000313" key="2">
    <source>
        <dbReference type="EMBL" id="RKT56518.1"/>
    </source>
</evidence>
<dbReference type="Proteomes" id="UP000282084">
    <property type="component" value="Unassembled WGS sequence"/>
</dbReference>
<dbReference type="InterPro" id="IPR000073">
    <property type="entry name" value="AB_hydrolase_1"/>
</dbReference>
<dbReference type="AlphaFoldDB" id="A0A495W9N7"/>
<comment type="caution">
    <text evidence="2">The sequence shown here is derived from an EMBL/GenBank/DDBJ whole genome shotgun (WGS) entry which is preliminary data.</text>
</comment>
<feature type="domain" description="AB hydrolase-1" evidence="1">
    <location>
        <begin position="5"/>
        <end position="184"/>
    </location>
</feature>
<name>A0A495W9N7_9PSEU</name>
<proteinExistence type="predicted"/>
<dbReference type="RefSeq" id="WP_121008067.1">
    <property type="nucleotide sequence ID" value="NZ_RBXO01000001.1"/>
</dbReference>
<accession>A0A495W9N7</accession>
<organism evidence="2 3">
    <name type="scientific">Saccharothrix australiensis</name>
    <dbReference type="NCBI Taxonomy" id="2072"/>
    <lineage>
        <taxon>Bacteria</taxon>
        <taxon>Bacillati</taxon>
        <taxon>Actinomycetota</taxon>
        <taxon>Actinomycetes</taxon>
        <taxon>Pseudonocardiales</taxon>
        <taxon>Pseudonocardiaceae</taxon>
        <taxon>Saccharothrix</taxon>
    </lineage>
</organism>
<dbReference type="Pfam" id="PF12697">
    <property type="entry name" value="Abhydrolase_6"/>
    <property type="match status" value="1"/>
</dbReference>
<keyword evidence="3" id="KW-1185">Reference proteome</keyword>
<evidence type="ECO:0000313" key="3">
    <source>
        <dbReference type="Proteomes" id="UP000282084"/>
    </source>
</evidence>
<gene>
    <name evidence="2" type="ORF">C8E97_5217</name>
</gene>
<dbReference type="InterPro" id="IPR045889">
    <property type="entry name" value="MES/HNL"/>
</dbReference>
<dbReference type="PANTHER" id="PTHR10992:SF1086">
    <property type="entry name" value="AB HYDROLASE-1 DOMAIN-CONTAINING PROTEIN"/>
    <property type="match status" value="1"/>
</dbReference>
<sequence length="212" mass="23423">MTTYVLIPGACHGGWYYDPITTELRDLGHEVHAPTLSRDGNLEEHTEQVLELVADLDEVVLAGHSYGGMVITTVADRAPEKVKALVYVDAVVPAHDQSVWDLVNGPLREWYITGAAADGRTVAPLPVFDPRAFAHPLASLLQRARLTGAVDKITDRWYLYAKNMPNSPFTRFRDRFRDDPTWRVRDLDATHNFIDGGAAEFLDVLKAAGGAA</sequence>
<dbReference type="Gene3D" id="3.40.50.1820">
    <property type="entry name" value="alpha/beta hydrolase"/>
    <property type="match status" value="1"/>
</dbReference>
<dbReference type="InterPro" id="IPR029058">
    <property type="entry name" value="AB_hydrolase_fold"/>
</dbReference>
<dbReference type="GO" id="GO:0080030">
    <property type="term" value="F:methyl indole-3-acetate esterase activity"/>
    <property type="evidence" value="ECO:0007669"/>
    <property type="project" value="TreeGrafter"/>
</dbReference>
<dbReference type="PANTHER" id="PTHR10992">
    <property type="entry name" value="METHYLESTERASE FAMILY MEMBER"/>
    <property type="match status" value="1"/>
</dbReference>
<dbReference type="SUPFAM" id="SSF53474">
    <property type="entry name" value="alpha/beta-Hydrolases"/>
    <property type="match status" value="1"/>
</dbReference>
<protein>
    <submittedName>
        <fullName evidence="2">Pimeloyl-ACP methyl ester carboxylesterase</fullName>
    </submittedName>
</protein>